<evidence type="ECO:0000256" key="4">
    <source>
        <dbReference type="RuleBase" id="RU003749"/>
    </source>
</evidence>
<evidence type="ECO:0000259" key="5">
    <source>
        <dbReference type="PROSITE" id="PS50801"/>
    </source>
</evidence>
<organism evidence="6 7">
    <name type="scientific">Fictibacillus phosphorivorans</name>
    <dbReference type="NCBI Taxonomy" id="1221500"/>
    <lineage>
        <taxon>Bacteria</taxon>
        <taxon>Bacillati</taxon>
        <taxon>Bacillota</taxon>
        <taxon>Bacilli</taxon>
        <taxon>Bacillales</taxon>
        <taxon>Fictibacillaceae</taxon>
        <taxon>Fictibacillus</taxon>
    </lineage>
</organism>
<dbReference type="GO" id="GO:0043856">
    <property type="term" value="F:anti-sigma factor antagonist activity"/>
    <property type="evidence" value="ECO:0007669"/>
    <property type="project" value="InterPro"/>
</dbReference>
<dbReference type="InterPro" id="IPR002645">
    <property type="entry name" value="STAS_dom"/>
</dbReference>
<comment type="function">
    <text evidence="3">Positive regulator of sigma-B activity. Non-phosphorylated RsbV binds to RsbW, preventing its association with sigma-B. When phosphorylated, releases RsbW, which is then free to complex with and inactivate sigma-B.</text>
</comment>
<dbReference type="PANTHER" id="PTHR33495">
    <property type="entry name" value="ANTI-SIGMA FACTOR ANTAGONIST TM_1081-RELATED-RELATED"/>
    <property type="match status" value="1"/>
</dbReference>
<accession>A0A163RUJ1</accession>
<keyword evidence="7" id="KW-1185">Reference proteome</keyword>
<protein>
    <recommendedName>
        <fullName evidence="4">Anti-sigma factor antagonist</fullName>
    </recommendedName>
</protein>
<reference evidence="7" key="1">
    <citation type="submission" date="2016-01" db="EMBL/GenBank/DDBJ databases">
        <title>Draft genome of Chromobacterium sp. F49.</title>
        <authorList>
            <person name="Hong K.W."/>
        </authorList>
    </citation>
    <scope>NUCLEOTIDE SEQUENCE [LARGE SCALE GENOMIC DNA]</scope>
    <source>
        <strain evidence="7">P7IIIA</strain>
    </source>
</reference>
<evidence type="ECO:0000256" key="1">
    <source>
        <dbReference type="ARBA" id="ARBA00009013"/>
    </source>
</evidence>
<keyword evidence="2" id="KW-0597">Phosphoprotein</keyword>
<evidence type="ECO:0000313" key="7">
    <source>
        <dbReference type="Proteomes" id="UP000076567"/>
    </source>
</evidence>
<evidence type="ECO:0000256" key="3">
    <source>
        <dbReference type="ARBA" id="ARBA00024670"/>
    </source>
</evidence>
<comment type="similarity">
    <text evidence="1 4">Belongs to the anti-sigma-factor antagonist family.</text>
</comment>
<dbReference type="Pfam" id="PF01740">
    <property type="entry name" value="STAS"/>
    <property type="match status" value="1"/>
</dbReference>
<dbReference type="Proteomes" id="UP000076567">
    <property type="component" value="Unassembled WGS sequence"/>
</dbReference>
<gene>
    <name evidence="6" type="ORF">AWM68_19270</name>
</gene>
<dbReference type="SUPFAM" id="SSF52091">
    <property type="entry name" value="SpoIIaa-like"/>
    <property type="match status" value="1"/>
</dbReference>
<dbReference type="AlphaFoldDB" id="A0A163RUJ1"/>
<feature type="domain" description="STAS" evidence="5">
    <location>
        <begin position="3"/>
        <end position="110"/>
    </location>
</feature>
<dbReference type="Gene3D" id="3.30.750.24">
    <property type="entry name" value="STAS domain"/>
    <property type="match status" value="1"/>
</dbReference>
<dbReference type="InterPro" id="IPR003658">
    <property type="entry name" value="Anti-sigma_ant"/>
</dbReference>
<proteinExistence type="inferred from homology"/>
<sequence>MNLQINQDQINETFELQLTGEVDAYTAPKLKEVMLPLTETEGNIIIVDLSGIEYMDSTGLGIFVGALKSSKANNSSLKLRGMTERVKRIFEITGLTEVMDIESGVKGEAL</sequence>
<name>A0A163RUJ1_9BACL</name>
<dbReference type="NCBIfam" id="TIGR00377">
    <property type="entry name" value="ant_ant_sig"/>
    <property type="match status" value="1"/>
</dbReference>
<dbReference type="PANTHER" id="PTHR33495:SF9">
    <property type="entry name" value="ANTI-SIGMA-B FACTOR ANTAGONIST"/>
    <property type="match status" value="1"/>
</dbReference>
<comment type="caution">
    <text evidence="6">The sequence shown here is derived from an EMBL/GenBank/DDBJ whole genome shotgun (WGS) entry which is preliminary data.</text>
</comment>
<dbReference type="InterPro" id="IPR036513">
    <property type="entry name" value="STAS_dom_sf"/>
</dbReference>
<dbReference type="RefSeq" id="WP_066239464.1">
    <property type="nucleotide sequence ID" value="NZ_LRFC01000009.1"/>
</dbReference>
<evidence type="ECO:0000313" key="6">
    <source>
        <dbReference type="EMBL" id="KZE67602.1"/>
    </source>
</evidence>
<evidence type="ECO:0000256" key="2">
    <source>
        <dbReference type="ARBA" id="ARBA00022553"/>
    </source>
</evidence>
<dbReference type="OrthoDB" id="9793697at2"/>
<dbReference type="CDD" id="cd07043">
    <property type="entry name" value="STAS_anti-anti-sigma_factors"/>
    <property type="match status" value="1"/>
</dbReference>
<dbReference type="EMBL" id="LRFC01000009">
    <property type="protein sequence ID" value="KZE67602.1"/>
    <property type="molecule type" value="Genomic_DNA"/>
</dbReference>
<dbReference type="PROSITE" id="PS50801">
    <property type="entry name" value="STAS"/>
    <property type="match status" value="1"/>
</dbReference>